<dbReference type="KEGG" id="ttc:FOKN1_2806"/>
<dbReference type="OrthoDB" id="2388670at2"/>
<organism evidence="2 3">
    <name type="scientific">Thiohalobacter thiocyanaticus</name>
    <dbReference type="NCBI Taxonomy" id="585455"/>
    <lineage>
        <taxon>Bacteria</taxon>
        <taxon>Pseudomonadati</taxon>
        <taxon>Pseudomonadota</taxon>
        <taxon>Gammaproteobacteria</taxon>
        <taxon>Thiohalobacterales</taxon>
        <taxon>Thiohalobacteraceae</taxon>
        <taxon>Thiohalobacter</taxon>
    </lineage>
</organism>
<feature type="transmembrane region" description="Helical" evidence="1">
    <location>
        <begin position="126"/>
        <end position="145"/>
    </location>
</feature>
<keyword evidence="1" id="KW-1133">Transmembrane helix</keyword>
<keyword evidence="3" id="KW-1185">Reference proteome</keyword>
<evidence type="ECO:0008006" key="4">
    <source>
        <dbReference type="Google" id="ProtNLM"/>
    </source>
</evidence>
<feature type="transmembrane region" description="Helical" evidence="1">
    <location>
        <begin position="165"/>
        <end position="190"/>
    </location>
</feature>
<evidence type="ECO:0000313" key="2">
    <source>
        <dbReference type="EMBL" id="BAZ95166.1"/>
    </source>
</evidence>
<gene>
    <name evidence="2" type="ORF">FOKN1_2806</name>
</gene>
<protein>
    <recommendedName>
        <fullName evidence="4">Transmembrane protein</fullName>
    </recommendedName>
</protein>
<feature type="transmembrane region" description="Helical" evidence="1">
    <location>
        <begin position="64"/>
        <end position="83"/>
    </location>
</feature>
<dbReference type="EMBL" id="AP018052">
    <property type="protein sequence ID" value="BAZ95166.1"/>
    <property type="molecule type" value="Genomic_DNA"/>
</dbReference>
<evidence type="ECO:0000256" key="1">
    <source>
        <dbReference type="SAM" id="Phobius"/>
    </source>
</evidence>
<keyword evidence="1" id="KW-0812">Transmembrane</keyword>
<feature type="transmembrane region" description="Helical" evidence="1">
    <location>
        <begin position="34"/>
        <end position="52"/>
    </location>
</feature>
<dbReference type="Proteomes" id="UP000218765">
    <property type="component" value="Chromosome"/>
</dbReference>
<reference evidence="2 3" key="1">
    <citation type="submission" date="2017-05" db="EMBL/GenBank/DDBJ databases">
        <title>Thiocyanate degradation by Thiohalobacter thiocyanaticus FOKN1.</title>
        <authorList>
            <person name="Oshiki M."/>
            <person name="Fukushima T."/>
            <person name="Kawano S."/>
            <person name="Nakagawa J."/>
        </authorList>
    </citation>
    <scope>NUCLEOTIDE SEQUENCE [LARGE SCALE GENOMIC DNA]</scope>
    <source>
        <strain evidence="2 3">FOKN1</strain>
    </source>
</reference>
<proteinExistence type="predicted"/>
<name>A0A1Z4VU56_9GAMM</name>
<keyword evidence="1" id="KW-0472">Membrane</keyword>
<sequence length="203" mass="22356">MVGPGRGWMLVAVYALLAAPPLRGWLEAGMVSHMLVQLPLLVGIGALAWRWLPPRLHQRLDRCNAAGLPLTLLALFAAAFWMLPRSLDAALNAPLMELAKFLSLPLLVGMPLALSWRRLPLIGRGFLWSNLLSMLVVLGWLYSAAPVRVCTNYLVDQQQLLGRSLLLLASGLALWLAGRVLFGTGSAGAVQRPRPDRRLRWSR</sequence>
<dbReference type="AlphaFoldDB" id="A0A1Z4VU56"/>
<feature type="transmembrane region" description="Helical" evidence="1">
    <location>
        <begin position="95"/>
        <end position="114"/>
    </location>
</feature>
<evidence type="ECO:0000313" key="3">
    <source>
        <dbReference type="Proteomes" id="UP000218765"/>
    </source>
</evidence>
<accession>A0A1Z4VU56</accession>